<dbReference type="SUPFAM" id="SSF48452">
    <property type="entry name" value="TPR-like"/>
    <property type="match status" value="1"/>
</dbReference>
<dbReference type="RefSeq" id="WP_096458156.1">
    <property type="nucleotide sequence ID" value="NZ_AP014936.1"/>
</dbReference>
<evidence type="ECO:0000256" key="4">
    <source>
        <dbReference type="SAM" id="Phobius"/>
    </source>
</evidence>
<dbReference type="InterPro" id="IPR019734">
    <property type="entry name" value="TPR_rpt"/>
</dbReference>
<evidence type="ECO:0000256" key="2">
    <source>
        <dbReference type="ARBA" id="ARBA00022803"/>
    </source>
</evidence>
<proteinExistence type="predicted"/>
<dbReference type="SMART" id="SM00028">
    <property type="entry name" value="TPR"/>
    <property type="match status" value="4"/>
</dbReference>
<feature type="transmembrane region" description="Helical" evidence="4">
    <location>
        <begin position="40"/>
        <end position="61"/>
    </location>
</feature>
<keyword evidence="4" id="KW-0472">Membrane</keyword>
<accession>A0A1B4V3F2</accession>
<sequence>MSLINKMLQDLESRQGAPSHGGEAYRGLRPVASARGRPRAWALAGVLVAAALSAFYVTAALRPTGTGQTAAMPFSGEAAGYAAAATNDVAEASAQSAADASMPEQAAIRSPVADPSVPTVAPVPTADVAQTEPVEAKRTEITIASIAREPTPAPQSNEPRPPESPAARRKPTAISSAPPAEQGLLDKKVRPLTAKETAEDHYRRAARLLEQGRGDAARSELVSALAIDAAHHAARELLAGLELQRGRWEDAGKILETGLQVSPGHYPFAQLLARVRMERGDQERALAVLEAAAPHGARDPDFLGFLAALYQRAGRNADAVKTYRRAVALRADDARAWLGLAISLEAEGEPGAAADAYRRARAAGGLAPALDGYATQRLTALKAR</sequence>
<keyword evidence="1" id="KW-0677">Repeat</keyword>
<organism evidence="5 6">
    <name type="scientific">Sulfurifustis variabilis</name>
    <dbReference type="NCBI Taxonomy" id="1675686"/>
    <lineage>
        <taxon>Bacteria</taxon>
        <taxon>Pseudomonadati</taxon>
        <taxon>Pseudomonadota</taxon>
        <taxon>Gammaproteobacteria</taxon>
        <taxon>Acidiferrobacterales</taxon>
        <taxon>Acidiferrobacteraceae</taxon>
        <taxon>Sulfurifustis</taxon>
    </lineage>
</organism>
<keyword evidence="6" id="KW-1185">Reference proteome</keyword>
<reference evidence="5 6" key="1">
    <citation type="submission" date="2015-08" db="EMBL/GenBank/DDBJ databases">
        <title>Complete genome sequence of Sulfurifustis variabilis.</title>
        <authorList>
            <person name="Miura A."/>
            <person name="Kojima H."/>
            <person name="Fukui M."/>
        </authorList>
    </citation>
    <scope>NUCLEOTIDE SEQUENCE [LARGE SCALE GENOMIC DNA]</scope>
    <source>
        <strain evidence="6">skN76</strain>
    </source>
</reference>
<dbReference type="InterPro" id="IPR051012">
    <property type="entry name" value="CellSynth/LPSAsmb/PSIAsmb"/>
</dbReference>
<dbReference type="KEGG" id="sva:SVA_0440"/>
<feature type="compositionally biased region" description="Low complexity" evidence="3">
    <location>
        <begin position="110"/>
        <end position="129"/>
    </location>
</feature>
<keyword evidence="4" id="KW-0812">Transmembrane</keyword>
<dbReference type="InterPro" id="IPR011990">
    <property type="entry name" value="TPR-like_helical_dom_sf"/>
</dbReference>
<dbReference type="Gene3D" id="1.25.40.10">
    <property type="entry name" value="Tetratricopeptide repeat domain"/>
    <property type="match status" value="2"/>
</dbReference>
<feature type="region of interest" description="Disordered" evidence="3">
    <location>
        <begin position="95"/>
        <end position="198"/>
    </location>
</feature>
<dbReference type="Proteomes" id="UP000218899">
    <property type="component" value="Chromosome"/>
</dbReference>
<evidence type="ECO:0000313" key="6">
    <source>
        <dbReference type="Proteomes" id="UP000218899"/>
    </source>
</evidence>
<dbReference type="PANTHER" id="PTHR45586">
    <property type="entry name" value="TPR REPEAT-CONTAINING PROTEIN PA4667"/>
    <property type="match status" value="1"/>
</dbReference>
<evidence type="ECO:0000313" key="5">
    <source>
        <dbReference type="EMBL" id="BAU47022.1"/>
    </source>
</evidence>
<gene>
    <name evidence="5" type="ORF">SVA_0440</name>
</gene>
<evidence type="ECO:0000256" key="1">
    <source>
        <dbReference type="ARBA" id="ARBA00022737"/>
    </source>
</evidence>
<name>A0A1B4V3F2_9GAMM</name>
<keyword evidence="2" id="KW-0802">TPR repeat</keyword>
<dbReference type="EMBL" id="AP014936">
    <property type="protein sequence ID" value="BAU47022.1"/>
    <property type="molecule type" value="Genomic_DNA"/>
</dbReference>
<dbReference type="AlphaFoldDB" id="A0A1B4V3F2"/>
<evidence type="ECO:0000256" key="3">
    <source>
        <dbReference type="SAM" id="MobiDB-lite"/>
    </source>
</evidence>
<dbReference type="PANTHER" id="PTHR45586:SF14">
    <property type="entry name" value="TETRATRICOPEPTIDE TPR_2 REPEAT PROTEIN"/>
    <property type="match status" value="1"/>
</dbReference>
<protein>
    <submittedName>
        <fullName evidence="5">MSHA biogenesis protein MshN</fullName>
    </submittedName>
</protein>
<keyword evidence="4" id="KW-1133">Transmembrane helix</keyword>
<dbReference type="OrthoDB" id="5406098at2"/>
<dbReference type="Pfam" id="PF14559">
    <property type="entry name" value="TPR_19"/>
    <property type="match status" value="1"/>
</dbReference>